<dbReference type="AlphaFoldDB" id="A0AAV9GJV3"/>
<feature type="region of interest" description="Disordered" evidence="1">
    <location>
        <begin position="133"/>
        <end position="238"/>
    </location>
</feature>
<protein>
    <recommendedName>
        <fullName evidence="4">HMG box domain-containing protein</fullName>
    </recommendedName>
</protein>
<reference evidence="2" key="2">
    <citation type="submission" date="2023-05" db="EMBL/GenBank/DDBJ databases">
        <authorList>
            <consortium name="Lawrence Berkeley National Laboratory"/>
            <person name="Steindorff A."/>
            <person name="Hensen N."/>
            <person name="Bonometti L."/>
            <person name="Westerberg I."/>
            <person name="Brannstrom I.O."/>
            <person name="Guillou S."/>
            <person name="Cros-Aarteil S."/>
            <person name="Calhoun S."/>
            <person name="Haridas S."/>
            <person name="Kuo A."/>
            <person name="Mondo S."/>
            <person name="Pangilinan J."/>
            <person name="Riley R."/>
            <person name="Labutti K."/>
            <person name="Andreopoulos B."/>
            <person name="Lipzen A."/>
            <person name="Chen C."/>
            <person name="Yanf M."/>
            <person name="Daum C."/>
            <person name="Ng V."/>
            <person name="Clum A."/>
            <person name="Ohm R."/>
            <person name="Martin F."/>
            <person name="Silar P."/>
            <person name="Natvig D."/>
            <person name="Lalanne C."/>
            <person name="Gautier V."/>
            <person name="Ament-Velasquez S.L."/>
            <person name="Kruys A."/>
            <person name="Hutchinson M.I."/>
            <person name="Powell A.J."/>
            <person name="Barry K."/>
            <person name="Miller A.N."/>
            <person name="Grigoriev I.V."/>
            <person name="Debuchy R."/>
            <person name="Gladieux P."/>
            <person name="Thoren M.H."/>
            <person name="Johannesson H."/>
        </authorList>
    </citation>
    <scope>NUCLEOTIDE SEQUENCE</scope>
    <source>
        <strain evidence="2">PSN243</strain>
    </source>
</reference>
<dbReference type="EMBL" id="MU865942">
    <property type="protein sequence ID" value="KAK4448631.1"/>
    <property type="molecule type" value="Genomic_DNA"/>
</dbReference>
<feature type="compositionally biased region" description="Polar residues" evidence="1">
    <location>
        <begin position="823"/>
        <end position="832"/>
    </location>
</feature>
<feature type="compositionally biased region" description="Basic residues" evidence="1">
    <location>
        <begin position="304"/>
        <end position="315"/>
    </location>
</feature>
<feature type="compositionally biased region" description="Polar residues" evidence="1">
    <location>
        <begin position="138"/>
        <end position="149"/>
    </location>
</feature>
<evidence type="ECO:0000313" key="2">
    <source>
        <dbReference type="EMBL" id="KAK4448631.1"/>
    </source>
</evidence>
<dbReference type="Proteomes" id="UP001321760">
    <property type="component" value="Unassembled WGS sequence"/>
</dbReference>
<gene>
    <name evidence="2" type="ORF">QBC34DRAFT_426376</name>
</gene>
<reference evidence="2" key="1">
    <citation type="journal article" date="2023" name="Mol. Phylogenet. Evol.">
        <title>Genome-scale phylogeny and comparative genomics of the fungal order Sordariales.</title>
        <authorList>
            <person name="Hensen N."/>
            <person name="Bonometti L."/>
            <person name="Westerberg I."/>
            <person name="Brannstrom I.O."/>
            <person name="Guillou S."/>
            <person name="Cros-Aarteil S."/>
            <person name="Calhoun S."/>
            <person name="Haridas S."/>
            <person name="Kuo A."/>
            <person name="Mondo S."/>
            <person name="Pangilinan J."/>
            <person name="Riley R."/>
            <person name="LaButti K."/>
            <person name="Andreopoulos B."/>
            <person name="Lipzen A."/>
            <person name="Chen C."/>
            <person name="Yan M."/>
            <person name="Daum C."/>
            <person name="Ng V."/>
            <person name="Clum A."/>
            <person name="Steindorff A."/>
            <person name="Ohm R.A."/>
            <person name="Martin F."/>
            <person name="Silar P."/>
            <person name="Natvig D.O."/>
            <person name="Lalanne C."/>
            <person name="Gautier V."/>
            <person name="Ament-Velasquez S.L."/>
            <person name="Kruys A."/>
            <person name="Hutchinson M.I."/>
            <person name="Powell A.J."/>
            <person name="Barry K."/>
            <person name="Miller A.N."/>
            <person name="Grigoriev I.V."/>
            <person name="Debuchy R."/>
            <person name="Gladieux P."/>
            <person name="Hiltunen Thoren M."/>
            <person name="Johannesson H."/>
        </authorList>
    </citation>
    <scope>NUCLEOTIDE SEQUENCE</scope>
    <source>
        <strain evidence="2">PSN243</strain>
    </source>
</reference>
<feature type="compositionally biased region" description="Polar residues" evidence="1">
    <location>
        <begin position="179"/>
        <end position="198"/>
    </location>
</feature>
<evidence type="ECO:0000313" key="3">
    <source>
        <dbReference type="Proteomes" id="UP001321760"/>
    </source>
</evidence>
<feature type="region of interest" description="Disordered" evidence="1">
    <location>
        <begin position="264"/>
        <end position="324"/>
    </location>
</feature>
<feature type="compositionally biased region" description="Acidic residues" evidence="1">
    <location>
        <begin position="10"/>
        <end position="23"/>
    </location>
</feature>
<accession>A0AAV9GJV3</accession>
<comment type="caution">
    <text evidence="2">The sequence shown here is derived from an EMBL/GenBank/DDBJ whole genome shotgun (WGS) entry which is preliminary data.</text>
</comment>
<feature type="region of interest" description="Disordered" evidence="1">
    <location>
        <begin position="810"/>
        <end position="832"/>
    </location>
</feature>
<feature type="compositionally biased region" description="Polar residues" evidence="1">
    <location>
        <begin position="224"/>
        <end position="233"/>
    </location>
</feature>
<name>A0AAV9GJV3_9PEZI</name>
<evidence type="ECO:0000256" key="1">
    <source>
        <dbReference type="SAM" id="MobiDB-lite"/>
    </source>
</evidence>
<feature type="compositionally biased region" description="Acidic residues" evidence="1">
    <location>
        <begin position="598"/>
        <end position="610"/>
    </location>
</feature>
<keyword evidence="3" id="KW-1185">Reference proteome</keyword>
<sequence>MSFSAWLDGGELETVEPSFEDDGHDSLFGGEPGSVEPQFDDDGHERLFGDGEYCGDGDSLYLGELVEEDPSPLQHPQEQNGAPETAPASGFELTMPQPAVELTMPQTAFELPMPQSASEPKPVFEFPTQWDLSPSAALPQSQTGSQPQLAYQEEPPLTPRGRRFPGNHHVDFSKGGQRPSLQMEQISNISPKTHSSNLMGPPPVVPAYGDTRWSQGRIPMAGPNRSSPATALSTLDGRQVSTKSITRTLQAMANAGVNPVLVAEKPSLVRDSSDQTGEPQKYKIRLRQPPPPPSPPPPPAGRGKGTKKKISNNRKLKNDLTNRPERFYQKLDKIEAWGPKLTEGGNPIFEYWKESPELWSERTYTRDQLLQFFTGATREPRRAGKLTIWIQNTPAQSNERYVSPASGKCRWVGCPARPRTILKGFWRVAFDENSKLTTKGIADPFHNAGYMHLYCFEEIFDLGFLVHWSDLIWGFQVRPDVRALPRESENRMALTRDHRELLEVYEHWKTDQAKRVFPKAKKVEATQQEGKSWRVLKSAREREEKDYLWRRLTDAHLALEASGRAATRNRRGGANIGVHRGDLRKYLGLRGEMKRSQDEEDDDEDSDGDGVIEVPPPKKRKTTNIEVPQPKKQKTAKGPAPANDASSDLPMGANMHPVLNPPVSVMSPDVMEGLFHGTDLSHFQTMPNYDPYALYPQDSLLPAGFNGQNFNEQAIPQDSLPQANSHPPAGFQTFHPPPLEQLHAIHTQQLNRPLTRAISRVSAEAAQNTLASPGLINGLVMDELIDVLAPQPPHIRNQILSGAPAEVAEELQTRLASQPDEATPTSAHTRTA</sequence>
<feature type="compositionally biased region" description="Pro residues" evidence="1">
    <location>
        <begin position="288"/>
        <end position="300"/>
    </location>
</feature>
<feature type="region of interest" description="Disordered" evidence="1">
    <location>
        <begin position="1"/>
        <end position="42"/>
    </location>
</feature>
<proteinExistence type="predicted"/>
<feature type="region of interest" description="Disordered" evidence="1">
    <location>
        <begin position="590"/>
        <end position="653"/>
    </location>
</feature>
<evidence type="ECO:0008006" key="4">
    <source>
        <dbReference type="Google" id="ProtNLM"/>
    </source>
</evidence>
<feature type="region of interest" description="Disordered" evidence="1">
    <location>
        <begin position="70"/>
        <end position="91"/>
    </location>
</feature>
<organism evidence="2 3">
    <name type="scientific">Podospora aff. communis PSN243</name>
    <dbReference type="NCBI Taxonomy" id="3040156"/>
    <lineage>
        <taxon>Eukaryota</taxon>
        <taxon>Fungi</taxon>
        <taxon>Dikarya</taxon>
        <taxon>Ascomycota</taxon>
        <taxon>Pezizomycotina</taxon>
        <taxon>Sordariomycetes</taxon>
        <taxon>Sordariomycetidae</taxon>
        <taxon>Sordariales</taxon>
        <taxon>Podosporaceae</taxon>
        <taxon>Podospora</taxon>
    </lineage>
</organism>